<keyword evidence="5" id="KW-0812">Transmembrane</keyword>
<keyword evidence="5" id="KW-1133">Transmembrane helix</keyword>
<comment type="similarity">
    <text evidence="1">Belongs to the type-B carboxylesterase/lipase family.</text>
</comment>
<evidence type="ECO:0000256" key="4">
    <source>
        <dbReference type="ARBA" id="ARBA00023180"/>
    </source>
</evidence>
<evidence type="ECO:0000259" key="6">
    <source>
        <dbReference type="Pfam" id="PF00135"/>
    </source>
</evidence>
<dbReference type="PANTHER" id="PTHR43918">
    <property type="entry name" value="ACETYLCHOLINESTERASE"/>
    <property type="match status" value="1"/>
</dbReference>
<keyword evidence="3" id="KW-0378">Hydrolase</keyword>
<dbReference type="InterPro" id="IPR002018">
    <property type="entry name" value="CarbesteraseB"/>
</dbReference>
<dbReference type="GO" id="GO:0005886">
    <property type="term" value="C:plasma membrane"/>
    <property type="evidence" value="ECO:0007669"/>
    <property type="project" value="TreeGrafter"/>
</dbReference>
<keyword evidence="4" id="KW-0325">Glycoprotein</keyword>
<keyword evidence="2" id="KW-0719">Serine esterase</keyword>
<evidence type="ECO:0000313" key="7">
    <source>
        <dbReference type="EMBL" id="CAD7662800.1"/>
    </source>
</evidence>
<dbReference type="GO" id="GO:0005615">
    <property type="term" value="C:extracellular space"/>
    <property type="evidence" value="ECO:0007669"/>
    <property type="project" value="TreeGrafter"/>
</dbReference>
<keyword evidence="5" id="KW-0472">Membrane</keyword>
<dbReference type="Proteomes" id="UP000728032">
    <property type="component" value="Unassembled WGS sequence"/>
</dbReference>
<feature type="transmembrane region" description="Helical" evidence="5">
    <location>
        <begin position="345"/>
        <end position="365"/>
    </location>
</feature>
<organism evidence="7">
    <name type="scientific">Oppiella nova</name>
    <dbReference type="NCBI Taxonomy" id="334625"/>
    <lineage>
        <taxon>Eukaryota</taxon>
        <taxon>Metazoa</taxon>
        <taxon>Ecdysozoa</taxon>
        <taxon>Arthropoda</taxon>
        <taxon>Chelicerata</taxon>
        <taxon>Arachnida</taxon>
        <taxon>Acari</taxon>
        <taxon>Acariformes</taxon>
        <taxon>Sarcoptiformes</taxon>
        <taxon>Oribatida</taxon>
        <taxon>Brachypylina</taxon>
        <taxon>Oppioidea</taxon>
        <taxon>Oppiidae</taxon>
        <taxon>Oppiella</taxon>
    </lineage>
</organism>
<name>A0A7R9QY70_9ACAR</name>
<protein>
    <recommendedName>
        <fullName evidence="6">Carboxylesterase type B domain-containing protein</fullName>
    </recommendedName>
</protein>
<evidence type="ECO:0000256" key="5">
    <source>
        <dbReference type="SAM" id="Phobius"/>
    </source>
</evidence>
<dbReference type="SUPFAM" id="SSF53474">
    <property type="entry name" value="alpha/beta-Hydrolases"/>
    <property type="match status" value="1"/>
</dbReference>
<proteinExistence type="inferred from homology"/>
<dbReference type="GO" id="GO:0006581">
    <property type="term" value="P:acetylcholine catabolic process"/>
    <property type="evidence" value="ECO:0007669"/>
    <property type="project" value="TreeGrafter"/>
</dbReference>
<dbReference type="Pfam" id="PF00135">
    <property type="entry name" value="COesterase"/>
    <property type="match status" value="1"/>
</dbReference>
<evidence type="ECO:0000256" key="1">
    <source>
        <dbReference type="ARBA" id="ARBA00005964"/>
    </source>
</evidence>
<feature type="domain" description="Carboxylesterase type B" evidence="6">
    <location>
        <begin position="12"/>
        <end position="289"/>
    </location>
</feature>
<dbReference type="OrthoDB" id="6512235at2759"/>
<evidence type="ECO:0000313" key="8">
    <source>
        <dbReference type="Proteomes" id="UP000728032"/>
    </source>
</evidence>
<evidence type="ECO:0000256" key="2">
    <source>
        <dbReference type="ARBA" id="ARBA00022487"/>
    </source>
</evidence>
<dbReference type="GO" id="GO:0019695">
    <property type="term" value="P:choline metabolic process"/>
    <property type="evidence" value="ECO:0007669"/>
    <property type="project" value="TreeGrafter"/>
</dbReference>
<dbReference type="AlphaFoldDB" id="A0A7R9QY70"/>
<sequence>MGKSRDRDYDRNVQPYWFRPVVDRNLTQSAILKDWPLQLYQNNRFKQCSYMIGFTRDEGSLEYYLQKERADSRQTNEEKIAFLIRPFLKEWASEDIIASAINYQYFSRNFSRTATNTQFANALQNTRNNGPLNAIRNNLPYQNTGLNSYQNNYQNGGIEYQNDKTLVELLGDFLYIAPSDYVARLHSQGGGKVWLFAFEYEGTRSFGPIQKNAQHISKQTYGVSHMDDLFYAWITEYIRDSPAAERSLSNTYAKQFYVFTRLGQIPSGYMSFYSWQQYTSHNPSYLQYQWRTGQYTPVFRYANTPNEGYRTSQADFFNQFIMPLQDKTKIYPSPFPYSEFKGYRAATWSLMGFAILLLILLIAILA</sequence>
<dbReference type="Gene3D" id="3.40.50.1820">
    <property type="entry name" value="alpha/beta hydrolase"/>
    <property type="match status" value="1"/>
</dbReference>
<keyword evidence="8" id="KW-1185">Reference proteome</keyword>
<reference evidence="7" key="1">
    <citation type="submission" date="2020-11" db="EMBL/GenBank/DDBJ databases">
        <authorList>
            <person name="Tran Van P."/>
        </authorList>
    </citation>
    <scope>NUCLEOTIDE SEQUENCE</scope>
</reference>
<dbReference type="InterPro" id="IPR050654">
    <property type="entry name" value="AChE-related_enzymes"/>
</dbReference>
<evidence type="ECO:0000256" key="3">
    <source>
        <dbReference type="ARBA" id="ARBA00022801"/>
    </source>
</evidence>
<dbReference type="InterPro" id="IPR029058">
    <property type="entry name" value="AB_hydrolase_fold"/>
</dbReference>
<dbReference type="PANTHER" id="PTHR43918:SF4">
    <property type="entry name" value="CARBOXYLIC ESTER HYDROLASE"/>
    <property type="match status" value="1"/>
</dbReference>
<dbReference type="EMBL" id="CAJPVJ010029425">
    <property type="protein sequence ID" value="CAG2179937.1"/>
    <property type="molecule type" value="Genomic_DNA"/>
</dbReference>
<gene>
    <name evidence="7" type="ORF">ONB1V03_LOCUS19360</name>
</gene>
<accession>A0A7R9QY70</accession>
<dbReference type="EMBL" id="OC944250">
    <property type="protein sequence ID" value="CAD7662800.1"/>
    <property type="molecule type" value="Genomic_DNA"/>
</dbReference>
<feature type="non-terminal residue" evidence="7">
    <location>
        <position position="1"/>
    </location>
</feature>
<dbReference type="GO" id="GO:0003990">
    <property type="term" value="F:acetylcholinesterase activity"/>
    <property type="evidence" value="ECO:0007669"/>
    <property type="project" value="TreeGrafter"/>
</dbReference>